<evidence type="ECO:0000313" key="1">
    <source>
        <dbReference type="EMBL" id="AFD09256.1"/>
    </source>
</evidence>
<evidence type="ECO:0000313" key="2">
    <source>
        <dbReference type="Proteomes" id="UP000007590"/>
    </source>
</evidence>
<dbReference type="EMBL" id="CP003349">
    <property type="protein sequence ID" value="AFD09256.1"/>
    <property type="molecule type" value="Genomic_DNA"/>
</dbReference>
<dbReference type="eggNOG" id="ENOG5033DY9">
    <property type="taxonomic scope" value="Bacteria"/>
</dbReference>
<gene>
    <name evidence="1" type="ordered locus">Solca_4266</name>
</gene>
<organism evidence="1 2">
    <name type="scientific">Solitalea canadensis (strain ATCC 29591 / DSM 3403 / JCM 21819 / LMG 8368 / NBRC 15130 / NCIMB 12057 / USAM 9D)</name>
    <name type="common">Flexibacter canadensis</name>
    <dbReference type="NCBI Taxonomy" id="929556"/>
    <lineage>
        <taxon>Bacteria</taxon>
        <taxon>Pseudomonadati</taxon>
        <taxon>Bacteroidota</taxon>
        <taxon>Sphingobacteriia</taxon>
        <taxon>Sphingobacteriales</taxon>
        <taxon>Sphingobacteriaceae</taxon>
        <taxon>Solitalea</taxon>
    </lineage>
</organism>
<dbReference type="Pfam" id="PF12669">
    <property type="entry name" value="FeoB_associated"/>
    <property type="match status" value="1"/>
</dbReference>
<proteinExistence type="predicted"/>
<dbReference type="Proteomes" id="UP000007590">
    <property type="component" value="Chromosome"/>
</dbReference>
<keyword evidence="2" id="KW-1185">Reference proteome</keyword>
<dbReference type="RefSeq" id="WP_014682478.1">
    <property type="nucleotide sequence ID" value="NC_017770.1"/>
</dbReference>
<sequence length="53" mass="6022">MIQQILVGLVFLIAVWYVGRMVYRQVKPKNNSCGSNCKCGVDFSDIEKNISKQ</sequence>
<name>H8KM74_SOLCM</name>
<dbReference type="STRING" id="929556.Solca_4266"/>
<protein>
    <recommendedName>
        <fullName evidence="3">Virus attachment protein p12 family</fullName>
    </recommendedName>
</protein>
<reference evidence="1" key="1">
    <citation type="submission" date="2012-02" db="EMBL/GenBank/DDBJ databases">
        <title>The complete genome of Solitalea canadensis DSM 3403.</title>
        <authorList>
            <consortium name="US DOE Joint Genome Institute (JGI-PGF)"/>
            <person name="Lucas S."/>
            <person name="Copeland A."/>
            <person name="Lapidus A."/>
            <person name="Glavina del Rio T."/>
            <person name="Dalin E."/>
            <person name="Tice H."/>
            <person name="Bruce D."/>
            <person name="Goodwin L."/>
            <person name="Pitluck S."/>
            <person name="Peters L."/>
            <person name="Ovchinnikova G."/>
            <person name="Lu M."/>
            <person name="Kyrpides N."/>
            <person name="Mavromatis K."/>
            <person name="Ivanova N."/>
            <person name="Brettin T."/>
            <person name="Detter J.C."/>
            <person name="Han C."/>
            <person name="Larimer F."/>
            <person name="Land M."/>
            <person name="Hauser L."/>
            <person name="Markowitz V."/>
            <person name="Cheng J.-F."/>
            <person name="Hugenholtz P."/>
            <person name="Woyke T."/>
            <person name="Wu D."/>
            <person name="Spring S."/>
            <person name="Schroeder M."/>
            <person name="Kopitz M."/>
            <person name="Brambilla E."/>
            <person name="Klenk H.-P."/>
            <person name="Eisen J.A."/>
        </authorList>
    </citation>
    <scope>NUCLEOTIDE SEQUENCE</scope>
    <source>
        <strain evidence="1">DSM 3403</strain>
    </source>
</reference>
<dbReference type="OrthoDB" id="771982at2"/>
<dbReference type="HOGENOM" id="CLU_3066272_0_0_10"/>
<dbReference type="KEGG" id="scn:Solca_4266"/>
<evidence type="ECO:0008006" key="3">
    <source>
        <dbReference type="Google" id="ProtNLM"/>
    </source>
</evidence>
<accession>H8KM74</accession>
<dbReference type="AlphaFoldDB" id="H8KM74"/>